<feature type="region of interest" description="Disordered" evidence="5">
    <location>
        <begin position="50"/>
        <end position="79"/>
    </location>
</feature>
<feature type="non-terminal residue" evidence="8">
    <location>
        <position position="1"/>
    </location>
</feature>
<feature type="region of interest" description="Disordered" evidence="5">
    <location>
        <begin position="118"/>
        <end position="148"/>
    </location>
</feature>
<feature type="transmembrane region" description="Helical" evidence="6">
    <location>
        <begin position="230"/>
        <end position="251"/>
    </location>
</feature>
<dbReference type="Pfam" id="PF00520">
    <property type="entry name" value="Ion_trans"/>
    <property type="match status" value="1"/>
</dbReference>
<evidence type="ECO:0000256" key="6">
    <source>
        <dbReference type="SAM" id="Phobius"/>
    </source>
</evidence>
<keyword evidence="4 6" id="KW-0472">Membrane</keyword>
<dbReference type="Gene3D" id="1.10.287.70">
    <property type="match status" value="1"/>
</dbReference>
<feature type="domain" description="Ion transport" evidence="7">
    <location>
        <begin position="195"/>
        <end position="436"/>
    </location>
</feature>
<dbReference type="Proteomes" id="UP000601435">
    <property type="component" value="Unassembled WGS sequence"/>
</dbReference>
<protein>
    <submittedName>
        <fullName evidence="8">Cacna1h protein</fullName>
    </submittedName>
</protein>
<gene>
    <name evidence="8" type="primary">Cacna1h</name>
    <name evidence="8" type="ORF">SNEC2469_LOCUS466</name>
</gene>
<name>A0A812IS69_9DINO</name>
<feature type="compositionally biased region" description="Polar residues" evidence="5">
    <location>
        <begin position="131"/>
        <end position="141"/>
    </location>
</feature>
<sequence length="609" mass="68549">EQVGQCPDASSSFHQYVALLTSEYEQIVHENEMLRHGHVLPIQKAAFDLNGSRRPTKSTSYPYSVASQQTSQASQPVADNSGSVSSFMNICWKVDAGTVPSTPVTTIIKAPEGSACYPQPARAQPREDCSGLQTPCSSRSLPSRPHSEAMQHQVFRNSSDIKAMICEQIRQDESRKEAAEYYHTTGFIRQIARTSLFDQITMCMIALYAIYLAIDTDYNPDDVNTDPSSVFFWMDQFFCTFFFVELLLRFLSIKSKYKCFKDVWFVFDFFLVATMVLQTWLVPLIQLFVHQVSASLAADASVLRIARLLRLTRLLRMARLLRYMPELFILVKAIVAAMRSVVFTLALLMLLLYAFSIAFTQSLKGTECGRIYFNNVLLSMQSFFIFGTLLDEVWDLVSAMVAEKLWLALAGLYFFIIFSSITIMNMLIGVMCEVITAVAAAEKESLQVSWVKDTLRRVMGGSDVFVDQEEFYQILRDQEVAVALNEIGVDIVSLIDFADLIFEERGIAKTTDAEGQAHQISFADFVEPVLQLQKSNTATVKDMVNLRWWLSQSLQRKLEERLTGSVGHAKLSVLSMLSTWPPGVLVSPHGRQNLQGSYLNSGILVLVLC</sequence>
<comment type="subcellular location">
    <subcellularLocation>
        <location evidence="1">Membrane</location>
        <topology evidence="1">Multi-pass membrane protein</topology>
    </subcellularLocation>
</comment>
<dbReference type="GO" id="GO:0006814">
    <property type="term" value="P:sodium ion transport"/>
    <property type="evidence" value="ECO:0007669"/>
    <property type="project" value="TreeGrafter"/>
</dbReference>
<proteinExistence type="predicted"/>
<dbReference type="PANTHER" id="PTHR47131">
    <property type="entry name" value="CATION CHANNEL SPERM-ASSOCIATED PROTEIN 3"/>
    <property type="match status" value="1"/>
</dbReference>
<reference evidence="8" key="1">
    <citation type="submission" date="2021-02" db="EMBL/GenBank/DDBJ databases">
        <authorList>
            <person name="Dougan E. K."/>
            <person name="Rhodes N."/>
            <person name="Thang M."/>
            <person name="Chan C."/>
        </authorList>
    </citation>
    <scope>NUCLEOTIDE SEQUENCE</scope>
</reference>
<accession>A0A812IS69</accession>
<dbReference type="GO" id="GO:0036128">
    <property type="term" value="C:CatSper complex"/>
    <property type="evidence" value="ECO:0007669"/>
    <property type="project" value="TreeGrafter"/>
</dbReference>
<feature type="transmembrane region" description="Helical" evidence="6">
    <location>
        <begin position="371"/>
        <end position="393"/>
    </location>
</feature>
<evidence type="ECO:0000313" key="9">
    <source>
        <dbReference type="Proteomes" id="UP000601435"/>
    </source>
</evidence>
<evidence type="ECO:0000256" key="2">
    <source>
        <dbReference type="ARBA" id="ARBA00022692"/>
    </source>
</evidence>
<dbReference type="InterPro" id="IPR005821">
    <property type="entry name" value="Ion_trans_dom"/>
</dbReference>
<dbReference type="OrthoDB" id="431783at2759"/>
<keyword evidence="2 6" id="KW-0812">Transmembrane</keyword>
<feature type="compositionally biased region" description="Low complexity" evidence="5">
    <location>
        <begin position="64"/>
        <end position="78"/>
    </location>
</feature>
<evidence type="ECO:0000256" key="1">
    <source>
        <dbReference type="ARBA" id="ARBA00004141"/>
    </source>
</evidence>
<organism evidence="8 9">
    <name type="scientific">Symbiodinium necroappetens</name>
    <dbReference type="NCBI Taxonomy" id="1628268"/>
    <lineage>
        <taxon>Eukaryota</taxon>
        <taxon>Sar</taxon>
        <taxon>Alveolata</taxon>
        <taxon>Dinophyceae</taxon>
        <taxon>Suessiales</taxon>
        <taxon>Symbiodiniaceae</taxon>
        <taxon>Symbiodinium</taxon>
    </lineage>
</organism>
<feature type="transmembrane region" description="Helical" evidence="6">
    <location>
        <begin position="327"/>
        <end position="359"/>
    </location>
</feature>
<dbReference type="InterPro" id="IPR027359">
    <property type="entry name" value="Volt_channel_dom_sf"/>
</dbReference>
<dbReference type="Gene3D" id="1.20.120.350">
    <property type="entry name" value="Voltage-gated potassium channels. Chain C"/>
    <property type="match status" value="1"/>
</dbReference>
<dbReference type="GO" id="GO:0001669">
    <property type="term" value="C:acrosomal vesicle"/>
    <property type="evidence" value="ECO:0007669"/>
    <property type="project" value="TreeGrafter"/>
</dbReference>
<dbReference type="GO" id="GO:0005245">
    <property type="term" value="F:voltage-gated calcium channel activity"/>
    <property type="evidence" value="ECO:0007669"/>
    <property type="project" value="TreeGrafter"/>
</dbReference>
<comment type="caution">
    <text evidence="8">The sequence shown here is derived from an EMBL/GenBank/DDBJ whole genome shotgun (WGS) entry which is preliminary data.</text>
</comment>
<evidence type="ECO:0000259" key="7">
    <source>
        <dbReference type="Pfam" id="PF00520"/>
    </source>
</evidence>
<dbReference type="SUPFAM" id="SSF81324">
    <property type="entry name" value="Voltage-gated potassium channels"/>
    <property type="match status" value="1"/>
</dbReference>
<feature type="transmembrane region" description="Helical" evidence="6">
    <location>
        <begin position="405"/>
        <end position="428"/>
    </location>
</feature>
<dbReference type="GO" id="GO:0048240">
    <property type="term" value="P:sperm capacitation"/>
    <property type="evidence" value="ECO:0007669"/>
    <property type="project" value="TreeGrafter"/>
</dbReference>
<keyword evidence="9" id="KW-1185">Reference proteome</keyword>
<feature type="transmembrane region" description="Helical" evidence="6">
    <location>
        <begin position="196"/>
        <end position="214"/>
    </location>
</feature>
<evidence type="ECO:0000256" key="4">
    <source>
        <dbReference type="ARBA" id="ARBA00023136"/>
    </source>
</evidence>
<dbReference type="EMBL" id="CAJNJA010002560">
    <property type="protein sequence ID" value="CAE7169566.1"/>
    <property type="molecule type" value="Genomic_DNA"/>
</dbReference>
<dbReference type="PANTHER" id="PTHR47131:SF1">
    <property type="entry name" value="CATION CHANNEL SPERM-ASSOCIATED PROTEIN 3"/>
    <property type="match status" value="1"/>
</dbReference>
<evidence type="ECO:0000256" key="5">
    <source>
        <dbReference type="SAM" id="MobiDB-lite"/>
    </source>
</evidence>
<dbReference type="GO" id="GO:0030317">
    <property type="term" value="P:flagellated sperm motility"/>
    <property type="evidence" value="ECO:0007669"/>
    <property type="project" value="TreeGrafter"/>
</dbReference>
<evidence type="ECO:0000313" key="8">
    <source>
        <dbReference type="EMBL" id="CAE7169566.1"/>
    </source>
</evidence>
<keyword evidence="3 6" id="KW-1133">Transmembrane helix</keyword>
<dbReference type="AlphaFoldDB" id="A0A812IS69"/>
<evidence type="ECO:0000256" key="3">
    <source>
        <dbReference type="ARBA" id="ARBA00022989"/>
    </source>
</evidence>
<feature type="transmembrane region" description="Helical" evidence="6">
    <location>
        <begin position="263"/>
        <end position="281"/>
    </location>
</feature>